<dbReference type="SMART" id="SM00563">
    <property type="entry name" value="PlsC"/>
    <property type="match status" value="1"/>
</dbReference>
<comment type="pathway">
    <text evidence="1">Lipid metabolism.</text>
</comment>
<evidence type="ECO:0000256" key="1">
    <source>
        <dbReference type="ARBA" id="ARBA00005189"/>
    </source>
</evidence>
<dbReference type="PANTHER" id="PTHR10434">
    <property type="entry name" value="1-ACYL-SN-GLYCEROL-3-PHOSPHATE ACYLTRANSFERASE"/>
    <property type="match status" value="1"/>
</dbReference>
<keyword evidence="3 6" id="KW-0012">Acyltransferase</keyword>
<dbReference type="STRING" id="1519643.SAMN06295933_2314"/>
<name>A0A1X7DT03_9BACT</name>
<dbReference type="Pfam" id="PF01553">
    <property type="entry name" value="Acyltransferase"/>
    <property type="match status" value="1"/>
</dbReference>
<reference evidence="7" key="1">
    <citation type="submission" date="2017-04" db="EMBL/GenBank/DDBJ databases">
        <authorList>
            <person name="Varghese N."/>
            <person name="Submissions S."/>
        </authorList>
    </citation>
    <scope>NUCLEOTIDE SEQUENCE [LARGE SCALE GENOMIC DNA]</scope>
    <source>
        <strain evidence="7">K3S</strain>
    </source>
</reference>
<accession>A0A1X7DT03</accession>
<dbReference type="SUPFAM" id="SSF69593">
    <property type="entry name" value="Glycerol-3-phosphate (1)-acyltransferase"/>
    <property type="match status" value="1"/>
</dbReference>
<feature type="transmembrane region" description="Helical" evidence="4">
    <location>
        <begin position="12"/>
        <end position="29"/>
    </location>
</feature>
<feature type="domain" description="Phospholipid/glycerol acyltransferase" evidence="5">
    <location>
        <begin position="98"/>
        <end position="209"/>
    </location>
</feature>
<dbReference type="InterPro" id="IPR002123">
    <property type="entry name" value="Plipid/glycerol_acylTrfase"/>
</dbReference>
<dbReference type="CDD" id="cd07989">
    <property type="entry name" value="LPLAT_AGPAT-like"/>
    <property type="match status" value="1"/>
</dbReference>
<evidence type="ECO:0000313" key="7">
    <source>
        <dbReference type="Proteomes" id="UP000192906"/>
    </source>
</evidence>
<proteinExistence type="predicted"/>
<keyword evidence="4" id="KW-0472">Membrane</keyword>
<dbReference type="PANTHER" id="PTHR10434:SF11">
    <property type="entry name" value="1-ACYL-SN-GLYCEROL-3-PHOSPHATE ACYLTRANSFERASE"/>
    <property type="match status" value="1"/>
</dbReference>
<gene>
    <name evidence="6" type="ORF">SAMN06295933_2314</name>
</gene>
<keyword evidence="4" id="KW-1133">Transmembrane helix</keyword>
<evidence type="ECO:0000256" key="2">
    <source>
        <dbReference type="ARBA" id="ARBA00022679"/>
    </source>
</evidence>
<evidence type="ECO:0000313" key="6">
    <source>
        <dbReference type="EMBL" id="SMF21067.1"/>
    </source>
</evidence>
<dbReference type="GO" id="GO:0003841">
    <property type="term" value="F:1-acylglycerol-3-phosphate O-acyltransferase activity"/>
    <property type="evidence" value="ECO:0007669"/>
    <property type="project" value="TreeGrafter"/>
</dbReference>
<dbReference type="AlphaFoldDB" id="A0A1X7DT03"/>
<evidence type="ECO:0000259" key="5">
    <source>
        <dbReference type="SMART" id="SM00563"/>
    </source>
</evidence>
<feature type="transmembrane region" description="Helical" evidence="4">
    <location>
        <begin position="35"/>
        <end position="57"/>
    </location>
</feature>
<keyword evidence="2 6" id="KW-0808">Transferase</keyword>
<organism evidence="6 7">
    <name type="scientific">Desulfovibrio gilichinskyi</name>
    <dbReference type="NCBI Taxonomy" id="1519643"/>
    <lineage>
        <taxon>Bacteria</taxon>
        <taxon>Pseudomonadati</taxon>
        <taxon>Thermodesulfobacteriota</taxon>
        <taxon>Desulfovibrionia</taxon>
        <taxon>Desulfovibrionales</taxon>
        <taxon>Desulfovibrionaceae</taxon>
        <taxon>Desulfovibrio</taxon>
    </lineage>
</organism>
<keyword evidence="7" id="KW-1185">Reference proteome</keyword>
<evidence type="ECO:0000256" key="4">
    <source>
        <dbReference type="SAM" id="Phobius"/>
    </source>
</evidence>
<evidence type="ECO:0000256" key="3">
    <source>
        <dbReference type="ARBA" id="ARBA00023315"/>
    </source>
</evidence>
<dbReference type="EMBL" id="FWZU01000003">
    <property type="protein sequence ID" value="SMF21067.1"/>
    <property type="molecule type" value="Genomic_DNA"/>
</dbReference>
<dbReference type="GO" id="GO:0006654">
    <property type="term" value="P:phosphatidic acid biosynthetic process"/>
    <property type="evidence" value="ECO:0007669"/>
    <property type="project" value="TreeGrafter"/>
</dbReference>
<protein>
    <submittedName>
        <fullName evidence="6">1-acyl-sn-glycerol-3-phosphate acyltransferase</fullName>
    </submittedName>
</protein>
<sequence>MMHKNKNPAESESLLIKIIASMNLIWINTGIYLSLLTWTLASIIFSPVCYLVLTKLLAWKKSDTLRKMIWFYGWICSHLMKLFVDIKWPEQPQLPNPCIIVSNHESFFDPYLVSFQPNKNICMAVRNWPFKIPFYGFFMSMAGYINVEDLEFSQIVDQARTALEEKASLMFFPEGTRSTDGKLRRFHSGPFYVSVKTGIPIVALCLSGTHNLLPKNKMLIRPSKIRGKILKPIYPLEYKDHESGHIELRNRVKENMITAIKQLNSMK</sequence>
<dbReference type="Proteomes" id="UP000192906">
    <property type="component" value="Unassembled WGS sequence"/>
</dbReference>
<keyword evidence="4" id="KW-0812">Transmembrane</keyword>